<accession>A0AA95KRD2</accession>
<dbReference type="PANTHER" id="PTHR36698">
    <property type="entry name" value="BLL5892 PROTEIN"/>
    <property type="match status" value="1"/>
</dbReference>
<dbReference type="KEGG" id="tput:QJT81_05765"/>
<dbReference type="Gene3D" id="1.10.287.950">
    <property type="entry name" value="Methyl-accepting chemotaxis protein"/>
    <property type="match status" value="1"/>
</dbReference>
<evidence type="ECO:0000313" key="3">
    <source>
        <dbReference type="EMBL" id="WGZ95493.1"/>
    </source>
</evidence>
<evidence type="ECO:0000259" key="2">
    <source>
        <dbReference type="Pfam" id="PF02470"/>
    </source>
</evidence>
<dbReference type="InterPro" id="IPR003399">
    <property type="entry name" value="Mce/MlaD"/>
</dbReference>
<keyword evidence="1" id="KW-1133">Transmembrane helix</keyword>
<feature type="transmembrane region" description="Helical" evidence="1">
    <location>
        <begin position="7"/>
        <end position="29"/>
    </location>
</feature>
<evidence type="ECO:0000256" key="1">
    <source>
        <dbReference type="SAM" id="Phobius"/>
    </source>
</evidence>
<gene>
    <name evidence="3" type="ORF">QJT81_05765</name>
</gene>
<dbReference type="EMBL" id="CP124756">
    <property type="protein sequence ID" value="WGZ95493.1"/>
    <property type="molecule type" value="Genomic_DNA"/>
</dbReference>
<dbReference type="Pfam" id="PF02470">
    <property type="entry name" value="MlaD"/>
    <property type="match status" value="1"/>
</dbReference>
<dbReference type="Proteomes" id="UP001301326">
    <property type="component" value="Chromosome"/>
</dbReference>
<reference evidence="3" key="2">
    <citation type="submission" date="2023-04" db="EMBL/GenBank/DDBJ databases">
        <authorList>
            <person name="Beletskiy A.V."/>
            <person name="Mardanov A.V."/>
            <person name="Ravin N.V."/>
        </authorList>
    </citation>
    <scope>NUCLEOTIDE SEQUENCE</scope>
    <source>
        <strain evidence="3">GKL-02</strain>
    </source>
</reference>
<organism evidence="3">
    <name type="scientific">Candidatus Thiothrix putei</name>
    <dbReference type="NCBI Taxonomy" id="3080811"/>
    <lineage>
        <taxon>Bacteria</taxon>
        <taxon>Pseudomonadati</taxon>
        <taxon>Pseudomonadota</taxon>
        <taxon>Gammaproteobacteria</taxon>
        <taxon>Thiotrichales</taxon>
        <taxon>Thiotrichaceae</taxon>
        <taxon>Thiothrix</taxon>
    </lineage>
</organism>
<keyword evidence="1" id="KW-0812">Transmembrane</keyword>
<sequence>MERDAHYFLVGLFVIVIAVAGFFFAGLFYDKPSTATAVYDIHFDTPVEGLEKGSEVRYMGIKMGEVSEVFLLPDSPVRVGVRIKLEVRTPVNAATVATLRQQGLTGVPFVSLAQDSSLESEPLSVSAGNAFPVIRTKLTDMDAVIQQLPNLEQNLSKLVAAANEVFNTENREHLAGLLKNLHEASAGLPQLIANLNQISRELKVLVEHLDGAVQRSEQGLAGNLQALQSTLASIKQTSQRVDKLVQDIDRVVVNSEGRVNELLGEGGENLKSVLDESRKAAVSVRQLSERLEQNPSQIIYQPVPQGTELPR</sequence>
<name>A0AA95KRD2_9GAMM</name>
<keyword evidence="1" id="KW-0472">Membrane</keyword>
<feature type="domain" description="Mce/MlaD" evidence="2">
    <location>
        <begin position="45"/>
        <end position="113"/>
    </location>
</feature>
<reference evidence="3" key="1">
    <citation type="journal article" date="2023" name="Int. J. Mol. Sci.">
        <title>Metagenomics Revealed a New Genus 'Candidatus Thiocaldithrix dubininis' gen. nov., sp. nov. and a New Species 'Candidatus Thiothrix putei' sp. nov. in the Family Thiotrichaceae, Some Members of Which Have Traits of Both Na+- and H+-Motive Energetics.</title>
        <authorList>
            <person name="Ravin N.V."/>
            <person name="Muntyan M.S."/>
            <person name="Smolyakov D.D."/>
            <person name="Rudenko T.S."/>
            <person name="Beletsky A.V."/>
            <person name="Mardanov A.V."/>
            <person name="Grabovich M.Y."/>
        </authorList>
    </citation>
    <scope>NUCLEOTIDE SEQUENCE</scope>
    <source>
        <strain evidence="3">GKL-02</strain>
    </source>
</reference>
<dbReference type="PANTHER" id="PTHR36698:SF2">
    <property type="entry name" value="MCE_MLAD DOMAIN-CONTAINING PROTEIN"/>
    <property type="match status" value="1"/>
</dbReference>
<protein>
    <submittedName>
        <fullName evidence="3">MlaD family protein</fullName>
    </submittedName>
</protein>
<dbReference type="AlphaFoldDB" id="A0AA95KRD2"/>
<proteinExistence type="predicted"/>